<gene>
    <name evidence="1" type="ORF">pEaSNUABM7_00182</name>
</gene>
<organism evidence="1 2">
    <name type="scientific">Erwinia phage pEa_SNUABM_7</name>
    <dbReference type="NCBI Taxonomy" id="2866695"/>
    <lineage>
        <taxon>Viruses</taxon>
        <taxon>Duplodnaviria</taxon>
        <taxon>Heunggongvirae</taxon>
        <taxon>Uroviricota</taxon>
        <taxon>Caudoviricetes</taxon>
        <taxon>Snuvirus</taxon>
        <taxon>Snuvirus SNUABM7</taxon>
    </lineage>
</organism>
<name>A0AAE7WTE9_9CAUD</name>
<proteinExistence type="predicted"/>
<dbReference type="EMBL" id="MZ475896">
    <property type="protein sequence ID" value="QYW04850.1"/>
    <property type="molecule type" value="Genomic_DNA"/>
</dbReference>
<reference evidence="1" key="1">
    <citation type="submission" date="2021-06" db="EMBL/GenBank/DDBJ databases">
        <title>Complete genome sequence of Erwinia phage pEa_SNUABM_7.</title>
        <authorList>
            <person name="Kim S.G."/>
            <person name="Park S.C."/>
        </authorList>
    </citation>
    <scope>NUCLEOTIDE SEQUENCE</scope>
</reference>
<protein>
    <submittedName>
        <fullName evidence="1">Uncharacterized protein</fullName>
    </submittedName>
</protein>
<accession>A0AAE7WTE9</accession>
<evidence type="ECO:0000313" key="1">
    <source>
        <dbReference type="EMBL" id="QYW04850.1"/>
    </source>
</evidence>
<sequence length="90" mass="10315">MTKIVINLAESTSAAKITTTGVRVYLQGKLAQKLINARELQRVVDWMKENPMQFQQQSRMAQTEAVMALRLFKRIIGKDVPRPEKKKDAE</sequence>
<evidence type="ECO:0000313" key="2">
    <source>
        <dbReference type="Proteomes" id="UP000827609"/>
    </source>
</evidence>
<dbReference type="Proteomes" id="UP000827609">
    <property type="component" value="Segment"/>
</dbReference>
<keyword evidence="2" id="KW-1185">Reference proteome</keyword>